<reference evidence="2" key="1">
    <citation type="journal article" date="2013" name="J. Plant Res.">
        <title>Effect of fungi and light on seed germination of three Opuntia species from semiarid lands of central Mexico.</title>
        <authorList>
            <person name="Delgado-Sanchez P."/>
            <person name="Jimenez-Bremont J.F."/>
            <person name="Guerrero-Gonzalez Mde L."/>
            <person name="Flores J."/>
        </authorList>
    </citation>
    <scope>NUCLEOTIDE SEQUENCE</scope>
    <source>
        <tissue evidence="2">Cladode</tissue>
    </source>
</reference>
<feature type="region of interest" description="Disordered" evidence="1">
    <location>
        <begin position="128"/>
        <end position="165"/>
    </location>
</feature>
<evidence type="ECO:0000313" key="2">
    <source>
        <dbReference type="EMBL" id="MBA4680399.1"/>
    </source>
</evidence>
<feature type="region of interest" description="Disordered" evidence="1">
    <location>
        <begin position="70"/>
        <end position="107"/>
    </location>
</feature>
<organism evidence="2">
    <name type="scientific">Opuntia streptacantha</name>
    <name type="common">Prickly pear cactus</name>
    <name type="synonym">Opuntia cardona</name>
    <dbReference type="NCBI Taxonomy" id="393608"/>
    <lineage>
        <taxon>Eukaryota</taxon>
        <taxon>Viridiplantae</taxon>
        <taxon>Streptophyta</taxon>
        <taxon>Embryophyta</taxon>
        <taxon>Tracheophyta</taxon>
        <taxon>Spermatophyta</taxon>
        <taxon>Magnoliopsida</taxon>
        <taxon>eudicotyledons</taxon>
        <taxon>Gunneridae</taxon>
        <taxon>Pentapetalae</taxon>
        <taxon>Caryophyllales</taxon>
        <taxon>Cactineae</taxon>
        <taxon>Cactaceae</taxon>
        <taxon>Opuntioideae</taxon>
        <taxon>Opuntia</taxon>
    </lineage>
</organism>
<sequence>MAARILLFLSHTGPVPASTFRSLAGNRQPFVPALPSPASLSLSLSQPHESDAISGSLDFRLPQSIHGFFPEHGWPPRERMSPPPPPLQPEAAGINRSMASSNEGRPHRLHLKLQRRWWPLLEPASMAASPEDCRPLSEPTPPSLSPAQQTYSLSGKSDFNELQPY</sequence>
<evidence type="ECO:0000256" key="1">
    <source>
        <dbReference type="SAM" id="MobiDB-lite"/>
    </source>
</evidence>
<protein>
    <submittedName>
        <fullName evidence="2">Uncharacterized protein</fullName>
    </submittedName>
</protein>
<name>A0A7C9B0P5_OPUST</name>
<reference evidence="2" key="2">
    <citation type="submission" date="2020-07" db="EMBL/GenBank/DDBJ databases">
        <authorList>
            <person name="Vera ALvarez R."/>
            <person name="Arias-Moreno D.M."/>
            <person name="Jimenez-Jacinto V."/>
            <person name="Jimenez-Bremont J.F."/>
            <person name="Swaminathan K."/>
            <person name="Moose S.P."/>
            <person name="Guerrero-Gonzalez M.L."/>
            <person name="Marino-Ramirez L."/>
            <person name="Landsman D."/>
            <person name="Rodriguez-Kessler M."/>
            <person name="Delgado-Sanchez P."/>
        </authorList>
    </citation>
    <scope>NUCLEOTIDE SEQUENCE</scope>
    <source>
        <tissue evidence="2">Cladode</tissue>
    </source>
</reference>
<feature type="compositionally biased region" description="Polar residues" evidence="1">
    <location>
        <begin position="147"/>
        <end position="157"/>
    </location>
</feature>
<dbReference type="EMBL" id="GISG01286723">
    <property type="protein sequence ID" value="MBA4680399.1"/>
    <property type="molecule type" value="Transcribed_RNA"/>
</dbReference>
<proteinExistence type="predicted"/>
<dbReference type="AlphaFoldDB" id="A0A7C9B0P5"/>
<accession>A0A7C9B0P5</accession>